<reference evidence="3" key="2">
    <citation type="journal article" date="2008" name="Nucleic Acids Res.">
        <title>The rice annotation project database (RAP-DB): 2008 update.</title>
        <authorList>
            <consortium name="The rice annotation project (RAP)"/>
        </authorList>
    </citation>
    <scope>GENOME REANNOTATION</scope>
    <source>
        <strain evidence="3">cv. Nipponbare</strain>
    </source>
</reference>
<sequence length="92" mass="10086">MAPEWSSSSSEPAVERSDSCGYWSSCRVSSHGHHHEAAEDDDPSEREGGSEGAASPRSPAAVSWFLLFFRIELTRKRYVGATSVEDRVKLAT</sequence>
<organism evidence="2 3">
    <name type="scientific">Oryza sativa subsp. japonica</name>
    <name type="common">Rice</name>
    <dbReference type="NCBI Taxonomy" id="39947"/>
    <lineage>
        <taxon>Eukaryota</taxon>
        <taxon>Viridiplantae</taxon>
        <taxon>Streptophyta</taxon>
        <taxon>Embryophyta</taxon>
        <taxon>Tracheophyta</taxon>
        <taxon>Spermatophyta</taxon>
        <taxon>Magnoliopsida</taxon>
        <taxon>Liliopsida</taxon>
        <taxon>Poales</taxon>
        <taxon>Poaceae</taxon>
        <taxon>BOP clade</taxon>
        <taxon>Oryzoideae</taxon>
        <taxon>Oryzeae</taxon>
        <taxon>Oryzinae</taxon>
        <taxon>Oryza</taxon>
        <taxon>Oryza sativa</taxon>
    </lineage>
</organism>
<reference evidence="3" key="1">
    <citation type="journal article" date="2005" name="Nature">
        <title>The map-based sequence of the rice genome.</title>
        <authorList>
            <consortium name="International rice genome sequencing project (IRGSP)"/>
            <person name="Matsumoto T."/>
            <person name="Wu J."/>
            <person name="Kanamori H."/>
            <person name="Katayose Y."/>
            <person name="Fujisawa M."/>
            <person name="Namiki N."/>
            <person name="Mizuno H."/>
            <person name="Yamamoto K."/>
            <person name="Antonio B.A."/>
            <person name="Baba T."/>
            <person name="Sakata K."/>
            <person name="Nagamura Y."/>
            <person name="Aoki H."/>
            <person name="Arikawa K."/>
            <person name="Arita K."/>
            <person name="Bito T."/>
            <person name="Chiden Y."/>
            <person name="Fujitsuka N."/>
            <person name="Fukunaka R."/>
            <person name="Hamada M."/>
            <person name="Harada C."/>
            <person name="Hayashi A."/>
            <person name="Hijishita S."/>
            <person name="Honda M."/>
            <person name="Hosokawa S."/>
            <person name="Ichikawa Y."/>
            <person name="Idonuma A."/>
            <person name="Iijima M."/>
            <person name="Ikeda M."/>
            <person name="Ikeno M."/>
            <person name="Ito K."/>
            <person name="Ito S."/>
            <person name="Ito T."/>
            <person name="Ito Y."/>
            <person name="Ito Y."/>
            <person name="Iwabuchi A."/>
            <person name="Kamiya K."/>
            <person name="Karasawa W."/>
            <person name="Kurita K."/>
            <person name="Katagiri S."/>
            <person name="Kikuta A."/>
            <person name="Kobayashi H."/>
            <person name="Kobayashi N."/>
            <person name="Machita K."/>
            <person name="Maehara T."/>
            <person name="Masukawa M."/>
            <person name="Mizubayashi T."/>
            <person name="Mukai Y."/>
            <person name="Nagasaki H."/>
            <person name="Nagata Y."/>
            <person name="Naito S."/>
            <person name="Nakashima M."/>
            <person name="Nakama Y."/>
            <person name="Nakamichi Y."/>
            <person name="Nakamura M."/>
            <person name="Meguro A."/>
            <person name="Negishi M."/>
            <person name="Ohta I."/>
            <person name="Ohta T."/>
            <person name="Okamoto M."/>
            <person name="Ono N."/>
            <person name="Saji S."/>
            <person name="Sakaguchi M."/>
            <person name="Sakai K."/>
            <person name="Shibata M."/>
            <person name="Shimokawa T."/>
            <person name="Song J."/>
            <person name="Takazaki Y."/>
            <person name="Terasawa K."/>
            <person name="Tsugane M."/>
            <person name="Tsuji K."/>
            <person name="Ueda S."/>
            <person name="Waki K."/>
            <person name="Yamagata H."/>
            <person name="Yamamoto M."/>
            <person name="Yamamoto S."/>
            <person name="Yamane H."/>
            <person name="Yoshiki S."/>
            <person name="Yoshihara R."/>
            <person name="Yukawa K."/>
            <person name="Zhong H."/>
            <person name="Yano M."/>
            <person name="Yuan Q."/>
            <person name="Ouyang S."/>
            <person name="Liu J."/>
            <person name="Jones K.M."/>
            <person name="Gansberger K."/>
            <person name="Moffat K."/>
            <person name="Hill J."/>
            <person name="Bera J."/>
            <person name="Fadrosh D."/>
            <person name="Jin S."/>
            <person name="Johri S."/>
            <person name="Kim M."/>
            <person name="Overton L."/>
            <person name="Reardon M."/>
            <person name="Tsitrin T."/>
            <person name="Vuong H."/>
            <person name="Weaver B."/>
            <person name="Ciecko A."/>
            <person name="Tallon L."/>
            <person name="Jackson J."/>
            <person name="Pai G."/>
            <person name="Aken S.V."/>
            <person name="Utterback T."/>
            <person name="Reidmuller S."/>
            <person name="Feldblyum T."/>
            <person name="Hsiao J."/>
            <person name="Zismann V."/>
            <person name="Iobst S."/>
            <person name="de Vazeille A.R."/>
            <person name="Buell C.R."/>
            <person name="Ying K."/>
            <person name="Li Y."/>
            <person name="Lu T."/>
            <person name="Huang Y."/>
            <person name="Zhao Q."/>
            <person name="Feng Q."/>
            <person name="Zhang L."/>
            <person name="Zhu J."/>
            <person name="Weng Q."/>
            <person name="Mu J."/>
            <person name="Lu Y."/>
            <person name="Fan D."/>
            <person name="Liu Y."/>
            <person name="Guan J."/>
            <person name="Zhang Y."/>
            <person name="Yu S."/>
            <person name="Liu X."/>
            <person name="Zhang Y."/>
            <person name="Hong G."/>
            <person name="Han B."/>
            <person name="Choisne N."/>
            <person name="Demange N."/>
            <person name="Orjeda G."/>
            <person name="Samain S."/>
            <person name="Cattolico L."/>
            <person name="Pelletier E."/>
            <person name="Couloux A."/>
            <person name="Segurens B."/>
            <person name="Wincker P."/>
            <person name="D'Hont A."/>
            <person name="Scarpelli C."/>
            <person name="Weissenbach J."/>
            <person name="Salanoubat M."/>
            <person name="Quetier F."/>
            <person name="Yu Y."/>
            <person name="Kim H.R."/>
            <person name="Rambo T."/>
            <person name="Currie J."/>
            <person name="Collura K."/>
            <person name="Luo M."/>
            <person name="Yang T."/>
            <person name="Ammiraju J.S.S."/>
            <person name="Engler F."/>
            <person name="Soderlund C."/>
            <person name="Wing R.A."/>
            <person name="Palmer L.E."/>
            <person name="de la Bastide M."/>
            <person name="Spiegel L."/>
            <person name="Nascimento L."/>
            <person name="Zutavern T."/>
            <person name="O'Shaughnessy A."/>
            <person name="Dike S."/>
            <person name="Dedhia N."/>
            <person name="Preston R."/>
            <person name="Balija V."/>
            <person name="McCombie W.R."/>
            <person name="Chow T."/>
            <person name="Chen H."/>
            <person name="Chung M."/>
            <person name="Chen C."/>
            <person name="Shaw J."/>
            <person name="Wu H."/>
            <person name="Hsiao K."/>
            <person name="Chao Y."/>
            <person name="Chu M."/>
            <person name="Cheng C."/>
            <person name="Hour A."/>
            <person name="Lee P."/>
            <person name="Lin S."/>
            <person name="Lin Y."/>
            <person name="Liou J."/>
            <person name="Liu S."/>
            <person name="Hsing Y."/>
            <person name="Raghuvanshi S."/>
            <person name="Mohanty A."/>
            <person name="Bharti A.K."/>
            <person name="Gaur A."/>
            <person name="Gupta V."/>
            <person name="Kumar D."/>
            <person name="Ravi V."/>
            <person name="Vij S."/>
            <person name="Kapur A."/>
            <person name="Khurana P."/>
            <person name="Khurana P."/>
            <person name="Khurana J.P."/>
            <person name="Tyagi A.K."/>
            <person name="Gaikwad K."/>
            <person name="Singh A."/>
            <person name="Dalal V."/>
            <person name="Srivastava S."/>
            <person name="Dixit A."/>
            <person name="Pal A.K."/>
            <person name="Ghazi I.A."/>
            <person name="Yadav M."/>
            <person name="Pandit A."/>
            <person name="Bhargava A."/>
            <person name="Sureshbabu K."/>
            <person name="Batra K."/>
            <person name="Sharma T.R."/>
            <person name="Mohapatra T."/>
            <person name="Singh N.K."/>
            <person name="Messing J."/>
            <person name="Nelson A.B."/>
            <person name="Fuks G."/>
            <person name="Kavchok S."/>
            <person name="Keizer G."/>
            <person name="Linton E."/>
            <person name="Llaca V."/>
            <person name="Song R."/>
            <person name="Tanyolac B."/>
            <person name="Young S."/>
            <person name="Ho-Il K."/>
            <person name="Hahn J.H."/>
            <person name="Sangsakoo G."/>
            <person name="Vanavichit A."/>
            <person name="de Mattos Luiz.A.T."/>
            <person name="Zimmer P.D."/>
            <person name="Malone G."/>
            <person name="Dellagostin O."/>
            <person name="de Oliveira A.C."/>
            <person name="Bevan M."/>
            <person name="Bancroft I."/>
            <person name="Minx P."/>
            <person name="Cordum H."/>
            <person name="Wilson R."/>
            <person name="Cheng Z."/>
            <person name="Jin W."/>
            <person name="Jiang J."/>
            <person name="Leong S.A."/>
            <person name="Iwama H."/>
            <person name="Gojobori T."/>
            <person name="Itoh T."/>
            <person name="Niimura Y."/>
            <person name="Fujii Y."/>
            <person name="Habara T."/>
            <person name="Sakai H."/>
            <person name="Sato Y."/>
            <person name="Wilson G."/>
            <person name="Kumar K."/>
            <person name="McCouch S."/>
            <person name="Juretic N."/>
            <person name="Hoen D."/>
            <person name="Wright S."/>
            <person name="Bruskiewich R."/>
            <person name="Bureau T."/>
            <person name="Miyao A."/>
            <person name="Hirochika H."/>
            <person name="Nishikawa T."/>
            <person name="Kadowaki K."/>
            <person name="Sugiura M."/>
            <person name="Burr B."/>
            <person name="Sasaki T."/>
        </authorList>
    </citation>
    <scope>NUCLEOTIDE SEQUENCE [LARGE SCALE GENOMIC DNA]</scope>
    <source>
        <strain evidence="3">cv. Nipponbare</strain>
    </source>
</reference>
<dbReference type="AlphaFoldDB" id="Q8H5U6"/>
<name>Q8H5U6_ORYSJ</name>
<proteinExistence type="predicted"/>
<accession>Q8H5U6</accession>
<evidence type="ECO:0000313" key="3">
    <source>
        <dbReference type="Proteomes" id="UP000000763"/>
    </source>
</evidence>
<dbReference type="EMBL" id="AP003746">
    <property type="protein sequence ID" value="BAC15844.1"/>
    <property type="molecule type" value="Genomic_DNA"/>
</dbReference>
<gene>
    <name evidence="2" type="primary">OJ1123_C12.111</name>
</gene>
<evidence type="ECO:0000256" key="1">
    <source>
        <dbReference type="SAM" id="MobiDB-lite"/>
    </source>
</evidence>
<dbReference type="Proteomes" id="UP000000763">
    <property type="component" value="Chromosome 7"/>
</dbReference>
<protein>
    <submittedName>
        <fullName evidence="2">Uncharacterized protein</fullName>
    </submittedName>
</protein>
<evidence type="ECO:0000313" key="2">
    <source>
        <dbReference type="EMBL" id="BAC15844.1"/>
    </source>
</evidence>
<feature type="region of interest" description="Disordered" evidence="1">
    <location>
        <begin position="27"/>
        <end position="57"/>
    </location>
</feature>